<dbReference type="RefSeq" id="WP_013598875.1">
    <property type="nucleotide sequence ID" value="NC_015144.1"/>
</dbReference>
<dbReference type="Pfam" id="PF13649">
    <property type="entry name" value="Methyltransf_25"/>
    <property type="match status" value="1"/>
</dbReference>
<proteinExistence type="predicted"/>
<protein>
    <submittedName>
        <fullName evidence="2">Methyltransferase type 11</fullName>
    </submittedName>
</protein>
<dbReference type="AlphaFoldDB" id="F0P0I7"/>
<dbReference type="GO" id="GO:0032259">
    <property type="term" value="P:methylation"/>
    <property type="evidence" value="ECO:0007669"/>
    <property type="project" value="UniProtKB-KW"/>
</dbReference>
<dbReference type="Proteomes" id="UP000008641">
    <property type="component" value="Chromosome"/>
</dbReference>
<dbReference type="eggNOG" id="COG2890">
    <property type="taxonomic scope" value="Bacteria"/>
</dbReference>
<dbReference type="InterPro" id="IPR041698">
    <property type="entry name" value="Methyltransf_25"/>
</dbReference>
<dbReference type="EMBL" id="CP002455">
    <property type="protein sequence ID" value="ADX68486.1"/>
    <property type="molecule type" value="Genomic_DNA"/>
</dbReference>
<dbReference type="Gene3D" id="3.40.50.150">
    <property type="entry name" value="Vaccinia Virus protein VP39"/>
    <property type="match status" value="1"/>
</dbReference>
<dbReference type="KEGG" id="wvi:Weevi_1796"/>
<gene>
    <name evidence="2" type="ordered locus">Weevi_1796</name>
</gene>
<feature type="domain" description="Methyltransferase" evidence="1">
    <location>
        <begin position="60"/>
        <end position="150"/>
    </location>
</feature>
<keyword evidence="2" id="KW-0808">Transferase</keyword>
<organism evidence="2 3">
    <name type="scientific">Weeksella virosa (strain ATCC 43766 / DSM 16922 / JCM 21250 / CCUG 30538 / CDC 9751 / IAM 14551 / NBRC 16016 / NCTC 11634 / CL345/78)</name>
    <dbReference type="NCBI Taxonomy" id="865938"/>
    <lineage>
        <taxon>Bacteria</taxon>
        <taxon>Pseudomonadati</taxon>
        <taxon>Bacteroidota</taxon>
        <taxon>Flavobacteriia</taxon>
        <taxon>Flavobacteriales</taxon>
        <taxon>Weeksellaceae</taxon>
        <taxon>Weeksella</taxon>
    </lineage>
</organism>
<keyword evidence="3" id="KW-1185">Reference proteome</keyword>
<dbReference type="CDD" id="cd02440">
    <property type="entry name" value="AdoMet_MTases"/>
    <property type="match status" value="1"/>
</dbReference>
<dbReference type="STRING" id="865938.Weevi_1796"/>
<evidence type="ECO:0000313" key="2">
    <source>
        <dbReference type="EMBL" id="ADX68486.1"/>
    </source>
</evidence>
<evidence type="ECO:0000259" key="1">
    <source>
        <dbReference type="Pfam" id="PF13649"/>
    </source>
</evidence>
<dbReference type="HOGENOM" id="CLU_071501_0_0_10"/>
<dbReference type="SUPFAM" id="SSF53335">
    <property type="entry name" value="S-adenosyl-L-methionine-dependent methyltransferases"/>
    <property type="match status" value="1"/>
</dbReference>
<dbReference type="InterPro" id="IPR029063">
    <property type="entry name" value="SAM-dependent_MTases_sf"/>
</dbReference>
<evidence type="ECO:0000313" key="3">
    <source>
        <dbReference type="Proteomes" id="UP000008641"/>
    </source>
</evidence>
<reference evidence="3" key="2">
    <citation type="journal article" date="2011" name="Stand. Genomic Sci.">
        <title>Complete genome sequence of Weeksella virosa type strain (9751T).</title>
        <authorList>
            <person name="Lang E."/>
            <person name="Teshima H."/>
            <person name="Lucas S."/>
            <person name="Lapidus A."/>
            <person name="Hammon N."/>
            <person name="Deshpande S."/>
            <person name="Nolan M."/>
            <person name="Cheng J."/>
            <person name="Pitluck S."/>
            <person name="Liolios K."/>
            <person name="Pagani I."/>
            <person name="Mikhailova N."/>
            <person name="Ivanova N."/>
            <person name="Mavromatis K."/>
            <person name="Pati A."/>
            <person name="Tapia R."/>
            <person name="Han C."/>
            <person name="Goodwin L."/>
            <person name="Chen A."/>
            <person name="Palaniappan K."/>
            <person name="Land M."/>
            <person name="Hauser L."/>
            <person name="Chang Y."/>
            <person name="Jeffries C."/>
            <person name="Brambilla E."/>
            <person name="Kopitz M."/>
            <person name="Rohde M."/>
            <person name="Goker M."/>
            <person name="Tindall B."/>
            <person name="Detter J."/>
            <person name="Woyke T."/>
            <person name="Bristow J."/>
            <person name="Eisen J."/>
            <person name="Markowitz V."/>
            <person name="Hugenholtz P."/>
            <person name="Klenk H."/>
            <person name="Kyrpides N."/>
        </authorList>
    </citation>
    <scope>NUCLEOTIDE SEQUENCE [LARGE SCALE GENOMIC DNA]</scope>
    <source>
        <strain evidence="3">ATCC 43766 / DSM 16922 / JCM 21250 / NBRC 16016 / NCTC 11634 / CL345/78</strain>
    </source>
</reference>
<accession>F0P0I7</accession>
<keyword evidence="2" id="KW-0489">Methyltransferase</keyword>
<name>F0P0I7_WEEVC</name>
<sequence length="234" mass="27249">MLDLFGQAIKDYYEHKSKGMLRTETNISEMDDFPMEILFRSYEQMNKLEQKALELAYGKVADIGCGTGSHSLYLQNERHLDVTAIDISRNATEVAKNRGVRKVICMDYMELSNEVFDTILLMMNGSGLFRSLDAIDFHLQKLHQLLSPEGSIFLDSTDILYMYNQDLGNEYELPFSKKYYGEVEFTVHYGNQKENFPWLYLDKNTLENAAYNNYFYSEVILEDEFSFLAKLTKI</sequence>
<reference evidence="2 3" key="1">
    <citation type="journal article" date="2011" name="Stand. Genomic Sci.">
        <title>Complete genome sequence of Weeksella virosa type strain (9751).</title>
        <authorList>
            <person name="Lang E."/>
            <person name="Teshima H."/>
            <person name="Lucas S."/>
            <person name="Lapidus A."/>
            <person name="Hammon N."/>
            <person name="Deshpande S."/>
            <person name="Nolan M."/>
            <person name="Cheng J.F."/>
            <person name="Pitluck S."/>
            <person name="Liolios K."/>
            <person name="Pagani I."/>
            <person name="Mikhailova N."/>
            <person name="Ivanova N."/>
            <person name="Mavromatis K."/>
            <person name="Pati A."/>
            <person name="Tapia R."/>
            <person name="Han C."/>
            <person name="Goodwin L."/>
            <person name="Chen A."/>
            <person name="Palaniappan K."/>
            <person name="Land M."/>
            <person name="Hauser L."/>
            <person name="Chang Y.J."/>
            <person name="Jeffries C.D."/>
            <person name="Brambilla E.M."/>
            <person name="Kopitz M."/>
            <person name="Rohde M."/>
            <person name="Goker M."/>
            <person name="Tindall B.J."/>
            <person name="Detter J.C."/>
            <person name="Woyke T."/>
            <person name="Bristow J."/>
            <person name="Eisen J.A."/>
            <person name="Markowitz V."/>
            <person name="Hugenholtz P."/>
            <person name="Klenk H.P."/>
            <person name="Kyrpides N.C."/>
        </authorList>
    </citation>
    <scope>NUCLEOTIDE SEQUENCE [LARGE SCALE GENOMIC DNA]</scope>
    <source>
        <strain evidence="3">ATCC 43766 / DSM 16922 / JCM 21250 / NBRC 16016 / NCTC 11634 / CL345/78</strain>
    </source>
</reference>
<dbReference type="GO" id="GO:0008168">
    <property type="term" value="F:methyltransferase activity"/>
    <property type="evidence" value="ECO:0007669"/>
    <property type="project" value="UniProtKB-KW"/>
</dbReference>
<dbReference type="OrthoDB" id="1143568at2"/>